<evidence type="ECO:0000313" key="1">
    <source>
        <dbReference type="EMBL" id="PTB73441.1"/>
    </source>
</evidence>
<reference evidence="1 2" key="1">
    <citation type="submission" date="2016-07" db="EMBL/GenBank/DDBJ databases">
        <title>Multiple horizontal gene transfer events from other fungi enriched the ability of initially mycotrophic Trichoderma (Ascomycota) to feed on dead plant biomass.</title>
        <authorList>
            <consortium name="DOE Joint Genome Institute"/>
            <person name="Aerts A."/>
            <person name="Atanasova L."/>
            <person name="Chenthamara K."/>
            <person name="Zhang J."/>
            <person name="Grujic M."/>
            <person name="Henrissat B."/>
            <person name="Kuo A."/>
            <person name="Salamov A."/>
            <person name="Lipzen A."/>
            <person name="Labutti K."/>
            <person name="Barry K."/>
            <person name="Miao Y."/>
            <person name="Rahimi M.J."/>
            <person name="Shen Q."/>
            <person name="Grigoriev I.V."/>
            <person name="Kubicek C.P."/>
            <person name="Druzhinina I.S."/>
        </authorList>
    </citation>
    <scope>NUCLEOTIDE SEQUENCE [LARGE SCALE GENOMIC DNA]</scope>
    <source>
        <strain evidence="1 2">ATCC 18648</strain>
    </source>
</reference>
<gene>
    <name evidence="1" type="ORF">M440DRAFT_1404448</name>
</gene>
<dbReference type="AlphaFoldDB" id="A0A2T4BVV5"/>
<proteinExistence type="predicted"/>
<evidence type="ECO:0000313" key="2">
    <source>
        <dbReference type="Proteomes" id="UP000240760"/>
    </source>
</evidence>
<dbReference type="EMBL" id="KZ679138">
    <property type="protein sequence ID" value="PTB73441.1"/>
    <property type="molecule type" value="Genomic_DNA"/>
</dbReference>
<sequence>MSPRCLVASSPCLTCCASSHLISVSVLARSAPTLLLPMTPGRTALTPSPPVSIL</sequence>
<organism evidence="1 2">
    <name type="scientific">Trichoderma longibrachiatum ATCC 18648</name>
    <dbReference type="NCBI Taxonomy" id="983965"/>
    <lineage>
        <taxon>Eukaryota</taxon>
        <taxon>Fungi</taxon>
        <taxon>Dikarya</taxon>
        <taxon>Ascomycota</taxon>
        <taxon>Pezizomycotina</taxon>
        <taxon>Sordariomycetes</taxon>
        <taxon>Hypocreomycetidae</taxon>
        <taxon>Hypocreales</taxon>
        <taxon>Hypocreaceae</taxon>
        <taxon>Trichoderma</taxon>
    </lineage>
</organism>
<name>A0A2T4BVV5_TRILO</name>
<dbReference type="Proteomes" id="UP000240760">
    <property type="component" value="Unassembled WGS sequence"/>
</dbReference>
<protein>
    <submittedName>
        <fullName evidence="1">Uncharacterized protein</fullName>
    </submittedName>
</protein>
<keyword evidence="2" id="KW-1185">Reference proteome</keyword>
<accession>A0A2T4BVV5</accession>